<feature type="compositionally biased region" description="Acidic residues" evidence="1">
    <location>
        <begin position="53"/>
        <end position="62"/>
    </location>
</feature>
<dbReference type="AlphaFoldDB" id="A0A852TQN8"/>
<proteinExistence type="predicted"/>
<protein>
    <recommendedName>
        <fullName evidence="4">Transglycosylase SLT domain-containing protein</fullName>
    </recommendedName>
</protein>
<dbReference type="InterPro" id="IPR023346">
    <property type="entry name" value="Lysozyme-like_dom_sf"/>
</dbReference>
<evidence type="ECO:0008006" key="4">
    <source>
        <dbReference type="Google" id="ProtNLM"/>
    </source>
</evidence>
<dbReference type="Proteomes" id="UP000589036">
    <property type="component" value="Unassembled WGS sequence"/>
</dbReference>
<keyword evidence="3" id="KW-1185">Reference proteome</keyword>
<accession>A0A852TQN8</accession>
<sequence length="217" mass="22643">MRAATAVGAGVMVAGTTFGVAAFADSGVQPEQAASNMTPQEPRAEQEAPFFPEVEEASDEEREAQIQAAVDQRDSASGAASVSAAGSVEEEQKEEEPAEEPVESDSGGDSGGSAAPSGDPKSIAQAMLADYGWGADQFSSCLEPLWEKESNWDPSAQNPSSGAYGIPQALPGNKMASAGSDWQSNPATQIEWGLGYIEDRYGSPCEAWSHSQSVGWY</sequence>
<evidence type="ECO:0000256" key="1">
    <source>
        <dbReference type="SAM" id="MobiDB-lite"/>
    </source>
</evidence>
<evidence type="ECO:0000313" key="2">
    <source>
        <dbReference type="EMBL" id="NYE45607.1"/>
    </source>
</evidence>
<dbReference type="EMBL" id="JACCCC010000001">
    <property type="protein sequence ID" value="NYE45607.1"/>
    <property type="molecule type" value="Genomic_DNA"/>
</dbReference>
<dbReference type="SUPFAM" id="SSF53955">
    <property type="entry name" value="Lysozyme-like"/>
    <property type="match status" value="1"/>
</dbReference>
<gene>
    <name evidence="2" type="ORF">HDA32_000727</name>
</gene>
<evidence type="ECO:0000313" key="3">
    <source>
        <dbReference type="Proteomes" id="UP000589036"/>
    </source>
</evidence>
<feature type="compositionally biased region" description="Low complexity" evidence="1">
    <location>
        <begin position="104"/>
        <end position="120"/>
    </location>
</feature>
<feature type="compositionally biased region" description="Low complexity" evidence="1">
    <location>
        <begin position="75"/>
        <end position="87"/>
    </location>
</feature>
<feature type="region of interest" description="Disordered" evidence="1">
    <location>
        <begin position="149"/>
        <end position="182"/>
    </location>
</feature>
<name>A0A852TQN8_9ACTN</name>
<reference evidence="2 3" key="1">
    <citation type="submission" date="2020-07" db="EMBL/GenBank/DDBJ databases">
        <title>Sequencing the genomes of 1000 actinobacteria strains.</title>
        <authorList>
            <person name="Klenk H.-P."/>
        </authorList>
    </citation>
    <scope>NUCLEOTIDE SEQUENCE [LARGE SCALE GENOMIC DNA]</scope>
    <source>
        <strain evidence="2 3">CXB654</strain>
    </source>
</reference>
<comment type="caution">
    <text evidence="2">The sequence shown here is derived from an EMBL/GenBank/DDBJ whole genome shotgun (WGS) entry which is preliminary data.</text>
</comment>
<feature type="compositionally biased region" description="Polar residues" evidence="1">
    <location>
        <begin position="152"/>
        <end position="161"/>
    </location>
</feature>
<feature type="compositionally biased region" description="Acidic residues" evidence="1">
    <location>
        <begin position="88"/>
        <end position="103"/>
    </location>
</feature>
<feature type="region of interest" description="Disordered" evidence="1">
    <location>
        <begin position="29"/>
        <end position="121"/>
    </location>
</feature>
<organism evidence="2 3">
    <name type="scientific">Spinactinospora alkalitolerans</name>
    <dbReference type="NCBI Taxonomy" id="687207"/>
    <lineage>
        <taxon>Bacteria</taxon>
        <taxon>Bacillati</taxon>
        <taxon>Actinomycetota</taxon>
        <taxon>Actinomycetes</taxon>
        <taxon>Streptosporangiales</taxon>
        <taxon>Nocardiopsidaceae</taxon>
        <taxon>Spinactinospora</taxon>
    </lineage>
</organism>